<dbReference type="InterPro" id="IPR052035">
    <property type="entry name" value="ZnF_BED_domain_contain"/>
</dbReference>
<keyword evidence="4" id="KW-0862">Zinc</keyword>
<name>A0A8S4FU04_PLUXY</name>
<keyword evidence="3" id="KW-0863">Zinc-finger</keyword>
<dbReference type="PANTHER" id="PTHR46481:SF10">
    <property type="entry name" value="ZINC FINGER BED DOMAIN-CONTAINING PROTEIN 39"/>
    <property type="match status" value="1"/>
</dbReference>
<evidence type="ECO:0000256" key="2">
    <source>
        <dbReference type="ARBA" id="ARBA00022723"/>
    </source>
</evidence>
<dbReference type="GO" id="GO:0005634">
    <property type="term" value="C:nucleus"/>
    <property type="evidence" value="ECO:0007669"/>
    <property type="project" value="UniProtKB-SubCell"/>
</dbReference>
<comment type="subcellular location">
    <subcellularLocation>
        <location evidence="1">Nucleus</location>
    </subcellularLocation>
</comment>
<dbReference type="GO" id="GO:0046983">
    <property type="term" value="F:protein dimerization activity"/>
    <property type="evidence" value="ECO:0007669"/>
    <property type="project" value="InterPro"/>
</dbReference>
<dbReference type="InterPro" id="IPR008906">
    <property type="entry name" value="HATC_C_dom"/>
</dbReference>
<evidence type="ECO:0000256" key="5">
    <source>
        <dbReference type="ARBA" id="ARBA00023242"/>
    </source>
</evidence>
<evidence type="ECO:0000256" key="1">
    <source>
        <dbReference type="ARBA" id="ARBA00004123"/>
    </source>
</evidence>
<reference evidence="7" key="1">
    <citation type="submission" date="2020-11" db="EMBL/GenBank/DDBJ databases">
        <authorList>
            <person name="Whiteford S."/>
        </authorList>
    </citation>
    <scope>NUCLEOTIDE SEQUENCE</scope>
</reference>
<dbReference type="AlphaFoldDB" id="A0A8S4FU04"/>
<sequence>MLERFISLQEAIRATVPNLNVELPILPLEEWKCLEQICEVLKPFYEVTTIMSAEKYLTASKAMVMTQGLLAIYDNYLKKDFYEVVKDLVTRLRSGIVTRFYDIETNSVIGLCTLLDPRFKEHAFKDRDALALVKCLVIEKVAENLDDDIQEAESVGVNDSMSIWLEFDRKVNYVQTPKSADAKAIEEVEMYLKEKIVPRTACPMQWWRDHKFIYPALYSLFIRSCNIVLTPVPCERAFSRAGYIISDRRTRLTSSKVTKIMFLNN</sequence>
<dbReference type="SUPFAM" id="SSF53098">
    <property type="entry name" value="Ribonuclease H-like"/>
    <property type="match status" value="1"/>
</dbReference>
<accession>A0A8S4FU04</accession>
<dbReference type="Proteomes" id="UP000653454">
    <property type="component" value="Unassembled WGS sequence"/>
</dbReference>
<gene>
    <name evidence="7" type="ORF">PLXY2_LOCUS10149</name>
</gene>
<feature type="domain" description="HAT C-terminal dimerisation" evidence="6">
    <location>
        <begin position="187"/>
        <end position="264"/>
    </location>
</feature>
<dbReference type="PANTHER" id="PTHR46481">
    <property type="entry name" value="ZINC FINGER BED DOMAIN-CONTAINING PROTEIN 4"/>
    <property type="match status" value="1"/>
</dbReference>
<dbReference type="EMBL" id="CAJHNJ030000043">
    <property type="protein sequence ID" value="CAG9130978.1"/>
    <property type="molecule type" value="Genomic_DNA"/>
</dbReference>
<comment type="caution">
    <text evidence="7">The sequence shown here is derived from an EMBL/GenBank/DDBJ whole genome shotgun (WGS) entry which is preliminary data.</text>
</comment>
<keyword evidence="8" id="KW-1185">Reference proteome</keyword>
<protein>
    <submittedName>
        <fullName evidence="7">(diamondback moth) hypothetical protein</fullName>
    </submittedName>
</protein>
<evidence type="ECO:0000313" key="7">
    <source>
        <dbReference type="EMBL" id="CAG9130978.1"/>
    </source>
</evidence>
<keyword evidence="2" id="KW-0479">Metal-binding</keyword>
<dbReference type="GO" id="GO:0008270">
    <property type="term" value="F:zinc ion binding"/>
    <property type="evidence" value="ECO:0007669"/>
    <property type="project" value="UniProtKB-KW"/>
</dbReference>
<dbReference type="InterPro" id="IPR012337">
    <property type="entry name" value="RNaseH-like_sf"/>
</dbReference>
<evidence type="ECO:0000256" key="4">
    <source>
        <dbReference type="ARBA" id="ARBA00022833"/>
    </source>
</evidence>
<evidence type="ECO:0000313" key="8">
    <source>
        <dbReference type="Proteomes" id="UP000653454"/>
    </source>
</evidence>
<proteinExistence type="predicted"/>
<dbReference type="Pfam" id="PF05699">
    <property type="entry name" value="Dimer_Tnp_hAT"/>
    <property type="match status" value="1"/>
</dbReference>
<organism evidence="7 8">
    <name type="scientific">Plutella xylostella</name>
    <name type="common">Diamondback moth</name>
    <name type="synonym">Plutella maculipennis</name>
    <dbReference type="NCBI Taxonomy" id="51655"/>
    <lineage>
        <taxon>Eukaryota</taxon>
        <taxon>Metazoa</taxon>
        <taxon>Ecdysozoa</taxon>
        <taxon>Arthropoda</taxon>
        <taxon>Hexapoda</taxon>
        <taxon>Insecta</taxon>
        <taxon>Pterygota</taxon>
        <taxon>Neoptera</taxon>
        <taxon>Endopterygota</taxon>
        <taxon>Lepidoptera</taxon>
        <taxon>Glossata</taxon>
        <taxon>Ditrysia</taxon>
        <taxon>Yponomeutoidea</taxon>
        <taxon>Plutellidae</taxon>
        <taxon>Plutella</taxon>
    </lineage>
</organism>
<keyword evidence="5" id="KW-0539">Nucleus</keyword>
<evidence type="ECO:0000259" key="6">
    <source>
        <dbReference type="Pfam" id="PF05699"/>
    </source>
</evidence>
<evidence type="ECO:0000256" key="3">
    <source>
        <dbReference type="ARBA" id="ARBA00022771"/>
    </source>
</evidence>